<dbReference type="OrthoDB" id="4244301at2"/>
<dbReference type="EMBL" id="WUTW01000002">
    <property type="protein sequence ID" value="MXQ65644.1"/>
    <property type="molecule type" value="Genomic_DNA"/>
</dbReference>
<reference evidence="1 2" key="1">
    <citation type="submission" date="2019-12" db="EMBL/GenBank/DDBJ databases">
        <title>Nocardia macrotermitis sp. nov. and Nocardia aurantia sp. nov., isolated from the gut of the fungus growing-termite Macrotermes natalensis.</title>
        <authorList>
            <person name="Christine B."/>
            <person name="Rene B."/>
        </authorList>
    </citation>
    <scope>NUCLEOTIDE SEQUENCE [LARGE SCALE GENOMIC DNA]</scope>
    <source>
        <strain evidence="1 2">DSM 102126</strain>
    </source>
</reference>
<gene>
    <name evidence="1" type="ORF">GQ466_16565</name>
</gene>
<evidence type="ECO:0000313" key="1">
    <source>
        <dbReference type="EMBL" id="MXQ65644.1"/>
    </source>
</evidence>
<dbReference type="AlphaFoldDB" id="A0A6I4WFD2"/>
<dbReference type="Proteomes" id="UP000431901">
    <property type="component" value="Unassembled WGS sequence"/>
</dbReference>
<evidence type="ECO:0008006" key="3">
    <source>
        <dbReference type="Google" id="ProtNLM"/>
    </source>
</evidence>
<sequence length="170" mass="19329">MNVYGQQAQGYWKRWLPERYAALPDPVGYFAELGEQVQRRVGDLWDGLVIADRAPERESHADRVGRLAALKRQAEEIVLAELVFLPPEPGAEPIEESGLEPDDSFSERLADFDARQQWRSQTSDALLDDRLTLDDLTDAELRDIVDYLSPEFLLAFGTSVEELRARGRLI</sequence>
<name>A0A6I4WFD2_9ACTN</name>
<evidence type="ECO:0000313" key="2">
    <source>
        <dbReference type="Proteomes" id="UP000431901"/>
    </source>
</evidence>
<protein>
    <recommendedName>
        <fullName evidence="3">TnpV protein</fullName>
    </recommendedName>
</protein>
<comment type="caution">
    <text evidence="1">The sequence shown here is derived from an EMBL/GenBank/DDBJ whole genome shotgun (WGS) entry which is preliminary data.</text>
</comment>
<organism evidence="1 2">
    <name type="scientific">Actinomadura rayongensis</name>
    <dbReference type="NCBI Taxonomy" id="1429076"/>
    <lineage>
        <taxon>Bacteria</taxon>
        <taxon>Bacillati</taxon>
        <taxon>Actinomycetota</taxon>
        <taxon>Actinomycetes</taxon>
        <taxon>Streptosporangiales</taxon>
        <taxon>Thermomonosporaceae</taxon>
        <taxon>Actinomadura</taxon>
    </lineage>
</organism>
<accession>A0A6I4WFD2</accession>
<dbReference type="RefSeq" id="WP_161103713.1">
    <property type="nucleotide sequence ID" value="NZ_JBHLYI010000006.1"/>
</dbReference>
<proteinExistence type="predicted"/>
<keyword evidence="2" id="KW-1185">Reference proteome</keyword>